<feature type="transmembrane region" description="Helical" evidence="1">
    <location>
        <begin position="30"/>
        <end position="59"/>
    </location>
</feature>
<protein>
    <submittedName>
        <fullName evidence="2">Uncharacterized protein</fullName>
    </submittedName>
</protein>
<dbReference type="EMBL" id="CP003184">
    <property type="protein sequence ID" value="AFK87527.1"/>
    <property type="molecule type" value="Genomic_DNA"/>
</dbReference>
<dbReference type="Proteomes" id="UP000006178">
    <property type="component" value="Chromosome"/>
</dbReference>
<evidence type="ECO:0000256" key="1">
    <source>
        <dbReference type="SAM" id="Phobius"/>
    </source>
</evidence>
<dbReference type="STRING" id="1094508.Tsac_2531"/>
<dbReference type="eggNOG" id="ENOG50309QR">
    <property type="taxonomic scope" value="Bacteria"/>
</dbReference>
<name>I3VYD2_THESW</name>
<evidence type="ECO:0000313" key="3">
    <source>
        <dbReference type="Proteomes" id="UP000006178"/>
    </source>
</evidence>
<dbReference type="RefSeq" id="WP_014759358.1">
    <property type="nucleotide sequence ID" value="NC_017992.1"/>
</dbReference>
<feature type="transmembrane region" description="Helical" evidence="1">
    <location>
        <begin position="112"/>
        <end position="130"/>
    </location>
</feature>
<keyword evidence="1" id="KW-0812">Transmembrane</keyword>
<dbReference type="KEGG" id="tsh:Tsac_2531"/>
<organism evidence="2 3">
    <name type="scientific">Thermoanaerobacterium saccharolyticum (strain DSM 8691 / JW/SL-YS485)</name>
    <dbReference type="NCBI Taxonomy" id="1094508"/>
    <lineage>
        <taxon>Bacteria</taxon>
        <taxon>Bacillati</taxon>
        <taxon>Bacillota</taxon>
        <taxon>Clostridia</taxon>
        <taxon>Thermoanaerobacterales</taxon>
        <taxon>Thermoanaerobacteraceae</taxon>
        <taxon>Thermoanaerobacterium</taxon>
    </lineage>
</organism>
<sequence>MSDYKSSFTLELKKMDVYLEKELTEKTGRIAILMLILLLPSFFVKEFAILFLSSSLLIYDIRHQNAELLYSLPFSKKELFNFNLIFLCLAVFATSAFGEILLGNTIIEKLDFILRSLILIFSIFGIQIILSEFNVDAVVFSFIAVIFDAILGNFGTPDINSSNFNPYSLISFSKQGNLAMSLVFSILICFISYLVYTRKDGENHHESFGSNKFKQTN</sequence>
<feature type="transmembrane region" description="Helical" evidence="1">
    <location>
        <begin position="137"/>
        <end position="156"/>
    </location>
</feature>
<keyword evidence="3" id="KW-1185">Reference proteome</keyword>
<dbReference type="BioCyc" id="TSAC1094508:GLMA-2570-MONOMER"/>
<evidence type="ECO:0000313" key="2">
    <source>
        <dbReference type="EMBL" id="AFK87527.1"/>
    </source>
</evidence>
<keyword evidence="1" id="KW-0472">Membrane</keyword>
<keyword evidence="1" id="KW-1133">Transmembrane helix</keyword>
<gene>
    <name evidence="2" type="ordered locus">Tsac_2531</name>
</gene>
<dbReference type="PATRIC" id="fig|1094508.3.peg.2566"/>
<feature type="transmembrane region" description="Helical" evidence="1">
    <location>
        <begin position="80"/>
        <end position="100"/>
    </location>
</feature>
<proteinExistence type="predicted"/>
<reference evidence="2 3" key="1">
    <citation type="journal article" date="2014" name="Appl. Environ. Microbiol.">
        <title>Profile of Secreted Hydrolases, Associated Proteins, and SlpA in Thermoanaerobacterium saccharolyticum during the Degradation of Hemicellulose.</title>
        <authorList>
            <person name="Currie D.H."/>
            <person name="Guss A.M."/>
            <person name="Herring C.D."/>
            <person name="Giannone R.J."/>
            <person name="Johnson C.M."/>
            <person name="Lankford P.K."/>
            <person name="Brown S.D."/>
            <person name="Hettich R.L."/>
            <person name="Lynd L.R."/>
        </authorList>
    </citation>
    <scope>NUCLEOTIDE SEQUENCE [LARGE SCALE GENOMIC DNA]</scope>
    <source>
        <strain evidence="3">DSM 8691 / JW/SL-YS485</strain>
    </source>
</reference>
<accession>I3VYD2</accession>
<feature type="transmembrane region" description="Helical" evidence="1">
    <location>
        <begin position="176"/>
        <end position="196"/>
    </location>
</feature>
<dbReference type="AlphaFoldDB" id="I3VYD2"/>